<sequence>VESILSESADRSTASDDLAARIIDWPTRYHLDRRRTNLLRPLRLGPGVRVLDAGAGTGVMSRYAAEAG</sequence>
<dbReference type="Gene3D" id="3.40.50.150">
    <property type="entry name" value="Vaccinia Virus protein VP39"/>
    <property type="match status" value="1"/>
</dbReference>
<accession>A0A382M0F6</accession>
<dbReference type="AlphaFoldDB" id="A0A382M0F6"/>
<dbReference type="EMBL" id="UINC01090322">
    <property type="protein sequence ID" value="SVC42158.1"/>
    <property type="molecule type" value="Genomic_DNA"/>
</dbReference>
<gene>
    <name evidence="1" type="ORF">METZ01_LOCUS295012</name>
</gene>
<organism evidence="1">
    <name type="scientific">marine metagenome</name>
    <dbReference type="NCBI Taxonomy" id="408172"/>
    <lineage>
        <taxon>unclassified sequences</taxon>
        <taxon>metagenomes</taxon>
        <taxon>ecological metagenomes</taxon>
    </lineage>
</organism>
<reference evidence="1" key="1">
    <citation type="submission" date="2018-05" db="EMBL/GenBank/DDBJ databases">
        <authorList>
            <person name="Lanie J.A."/>
            <person name="Ng W.-L."/>
            <person name="Kazmierczak K.M."/>
            <person name="Andrzejewski T.M."/>
            <person name="Davidsen T.M."/>
            <person name="Wayne K.J."/>
            <person name="Tettelin H."/>
            <person name="Glass J.I."/>
            <person name="Rusch D."/>
            <person name="Podicherti R."/>
            <person name="Tsui H.-C.T."/>
            <person name="Winkler M.E."/>
        </authorList>
    </citation>
    <scope>NUCLEOTIDE SEQUENCE</scope>
</reference>
<evidence type="ECO:0000313" key="1">
    <source>
        <dbReference type="EMBL" id="SVC42158.1"/>
    </source>
</evidence>
<proteinExistence type="predicted"/>
<feature type="non-terminal residue" evidence="1">
    <location>
        <position position="1"/>
    </location>
</feature>
<evidence type="ECO:0008006" key="2">
    <source>
        <dbReference type="Google" id="ProtNLM"/>
    </source>
</evidence>
<dbReference type="InterPro" id="IPR029063">
    <property type="entry name" value="SAM-dependent_MTases_sf"/>
</dbReference>
<feature type="non-terminal residue" evidence="1">
    <location>
        <position position="68"/>
    </location>
</feature>
<protein>
    <recommendedName>
        <fullName evidence="2">Methyltransferase type 11 domain-containing protein</fullName>
    </recommendedName>
</protein>
<dbReference type="SUPFAM" id="SSF53335">
    <property type="entry name" value="S-adenosyl-L-methionine-dependent methyltransferases"/>
    <property type="match status" value="1"/>
</dbReference>
<name>A0A382M0F6_9ZZZZ</name>